<name>A0AAC8VZM4_9PROT</name>
<proteinExistence type="inferred from homology"/>
<dbReference type="InterPro" id="IPR003593">
    <property type="entry name" value="AAA+_ATPase"/>
</dbReference>
<dbReference type="RefSeq" id="WP_045582710.1">
    <property type="nucleotide sequence ID" value="NZ_CP012402.1"/>
</dbReference>
<dbReference type="PANTHER" id="PTHR30050:SF4">
    <property type="entry name" value="ATP-BINDING PROTEIN RV3427C IN INSERTION SEQUENCE-RELATED"/>
    <property type="match status" value="1"/>
</dbReference>
<dbReference type="GO" id="GO:0005524">
    <property type="term" value="F:ATP binding"/>
    <property type="evidence" value="ECO:0007669"/>
    <property type="project" value="UniProtKB-KW"/>
</dbReference>
<keyword evidence="3" id="KW-0067">ATP-binding</keyword>
<gene>
    <name evidence="5" type="ORF">AL072_14070</name>
</gene>
<evidence type="ECO:0000313" key="5">
    <source>
        <dbReference type="EMBL" id="ALG72271.1"/>
    </source>
</evidence>
<dbReference type="Proteomes" id="UP000069935">
    <property type="component" value="Chromosome 2"/>
</dbReference>
<dbReference type="GO" id="GO:0006260">
    <property type="term" value="P:DNA replication"/>
    <property type="evidence" value="ECO:0007669"/>
    <property type="project" value="TreeGrafter"/>
</dbReference>
<dbReference type="SMART" id="SM00382">
    <property type="entry name" value="AAA"/>
    <property type="match status" value="1"/>
</dbReference>
<feature type="domain" description="AAA+ ATPase" evidence="4">
    <location>
        <begin position="97"/>
        <end position="233"/>
    </location>
</feature>
<evidence type="ECO:0000313" key="6">
    <source>
        <dbReference type="Proteomes" id="UP000069935"/>
    </source>
</evidence>
<evidence type="ECO:0000256" key="2">
    <source>
        <dbReference type="ARBA" id="ARBA00022741"/>
    </source>
</evidence>
<dbReference type="KEGG" id="ati:AL072_14070"/>
<dbReference type="SUPFAM" id="SSF52540">
    <property type="entry name" value="P-loop containing nucleoside triphosphate hydrolases"/>
    <property type="match status" value="1"/>
</dbReference>
<sequence length="242" mass="26913">MERAEILATMSELKLYGMKAAYDELIATAVKRQHEPQRVVGDLLAAEISEKQARSIKYQITIAKLPLARDIDDFAFDDTPVNETLVRDLAGGAFLAQQRNVVLVGGTGTGKTHLAIAIARACIRAGSRGRFFNVVDLVNRLEAETRAGRQGRLADYLARMDFIVLDELGYLPFAQSGGQLLFHLISRLYERSSVIVTTNLAFGEWPSVFGDAKMTTALLDRLTHHCEILETGNESWRFKNRA</sequence>
<evidence type="ECO:0000256" key="3">
    <source>
        <dbReference type="ARBA" id="ARBA00022840"/>
    </source>
</evidence>
<accession>A0AAC8VZM4</accession>
<dbReference type="EMBL" id="CP012402">
    <property type="protein sequence ID" value="ALG72271.1"/>
    <property type="molecule type" value="Genomic_DNA"/>
</dbReference>
<reference evidence="5 6" key="2">
    <citation type="journal article" date="2016" name="Genome Announc.">
        <title>Complete Genome Sequence of a Strain of Azospirillum thiophilum Isolated from a Sulfide Spring.</title>
        <authorList>
            <person name="Fomenkov A."/>
            <person name="Vincze T."/>
            <person name="Grabovich M."/>
            <person name="Anton B.P."/>
            <person name="Dubinina G."/>
            <person name="Orlova M."/>
            <person name="Belousova E."/>
            <person name="Roberts R.J."/>
        </authorList>
    </citation>
    <scope>NUCLEOTIDE SEQUENCE [LARGE SCALE GENOMIC DNA]</scope>
    <source>
        <strain evidence="5 6">BV-S</strain>
    </source>
</reference>
<keyword evidence="2" id="KW-0547">Nucleotide-binding</keyword>
<dbReference type="NCBIfam" id="NF038214">
    <property type="entry name" value="IS21_help_AAA"/>
    <property type="match status" value="1"/>
</dbReference>
<protein>
    <submittedName>
        <fullName evidence="5">ATPase</fullName>
    </submittedName>
</protein>
<dbReference type="PIRSF" id="PIRSF003073">
    <property type="entry name" value="DNAC_TnpB_IstB"/>
    <property type="match status" value="1"/>
</dbReference>
<dbReference type="PANTHER" id="PTHR30050">
    <property type="entry name" value="CHROMOSOMAL REPLICATION INITIATOR PROTEIN DNAA"/>
    <property type="match status" value="1"/>
</dbReference>
<dbReference type="InterPro" id="IPR028350">
    <property type="entry name" value="DNAC/IstB-like"/>
</dbReference>
<reference evidence="6" key="1">
    <citation type="submission" date="2015-08" db="EMBL/GenBank/DDBJ databases">
        <title>Complete Genome Sequence of Azospirillum thiophilum BV-S.</title>
        <authorList>
            <person name="Fomenkov A."/>
            <person name="Vincze T."/>
            <person name="Grabovich M."/>
            <person name="Dubinina G."/>
            <person name="Orlova M."/>
            <person name="Belousova E."/>
            <person name="Roberts R.J."/>
        </authorList>
    </citation>
    <scope>NUCLEOTIDE SEQUENCE [LARGE SCALE GENOMIC DNA]</scope>
    <source>
        <strain evidence="6">BV-S</strain>
    </source>
</reference>
<organism evidence="5 6">
    <name type="scientific">Azospirillum thiophilum</name>
    <dbReference type="NCBI Taxonomy" id="528244"/>
    <lineage>
        <taxon>Bacteria</taxon>
        <taxon>Pseudomonadati</taxon>
        <taxon>Pseudomonadota</taxon>
        <taxon>Alphaproteobacteria</taxon>
        <taxon>Rhodospirillales</taxon>
        <taxon>Azospirillaceae</taxon>
        <taxon>Azospirillum</taxon>
    </lineage>
</organism>
<dbReference type="AlphaFoldDB" id="A0AAC8VZM4"/>
<dbReference type="CDD" id="cd00009">
    <property type="entry name" value="AAA"/>
    <property type="match status" value="1"/>
</dbReference>
<evidence type="ECO:0000259" key="4">
    <source>
        <dbReference type="SMART" id="SM00382"/>
    </source>
</evidence>
<dbReference type="Pfam" id="PF01695">
    <property type="entry name" value="IstB_IS21"/>
    <property type="match status" value="1"/>
</dbReference>
<comment type="similarity">
    <text evidence="1">Belongs to the IS21/IS1162 putative ATP-binding protein family.</text>
</comment>
<dbReference type="InterPro" id="IPR047661">
    <property type="entry name" value="IstB"/>
</dbReference>
<dbReference type="Gene3D" id="3.40.50.300">
    <property type="entry name" value="P-loop containing nucleotide triphosphate hydrolases"/>
    <property type="match status" value="1"/>
</dbReference>
<evidence type="ECO:0000256" key="1">
    <source>
        <dbReference type="ARBA" id="ARBA00008059"/>
    </source>
</evidence>
<dbReference type="InterPro" id="IPR027417">
    <property type="entry name" value="P-loop_NTPase"/>
</dbReference>
<dbReference type="InterPro" id="IPR002611">
    <property type="entry name" value="IstB_ATP-bd"/>
</dbReference>
<keyword evidence="6" id="KW-1185">Reference proteome</keyword>